<sequence>MMLLLYLEKAELTVVWRGYFHPDKTEFKIALVNKRKT</sequence>
<dbReference type="AlphaFoldDB" id="A0A0L6W0X1"/>
<dbReference type="Proteomes" id="UP000037175">
    <property type="component" value="Unassembled WGS sequence"/>
</dbReference>
<gene>
    <name evidence="1" type="ORF">Tfer_2724</name>
</gene>
<organism evidence="1 2">
    <name type="scientific">Thermincola ferriacetica</name>
    <dbReference type="NCBI Taxonomy" id="281456"/>
    <lineage>
        <taxon>Bacteria</taxon>
        <taxon>Bacillati</taxon>
        <taxon>Bacillota</taxon>
        <taxon>Clostridia</taxon>
        <taxon>Eubacteriales</taxon>
        <taxon>Thermincolaceae</taxon>
        <taxon>Thermincola</taxon>
    </lineage>
</organism>
<reference evidence="2" key="1">
    <citation type="submission" date="2015-07" db="EMBL/GenBank/DDBJ databases">
        <title>Complete Genome of Thermincola ferriacetica strain Z-0001T.</title>
        <authorList>
            <person name="Lusk B."/>
            <person name="Badalamenti J.P."/>
            <person name="Parameswaran P."/>
            <person name="Bond D.R."/>
            <person name="Torres C.I."/>
        </authorList>
    </citation>
    <scope>NUCLEOTIDE SEQUENCE [LARGE SCALE GENOMIC DNA]</scope>
    <source>
        <strain evidence="2">Z-0001</strain>
    </source>
</reference>
<dbReference type="EMBL" id="LGTE01000023">
    <property type="protein sequence ID" value="KNZ68729.1"/>
    <property type="molecule type" value="Genomic_DNA"/>
</dbReference>
<keyword evidence="2" id="KW-1185">Reference proteome</keyword>
<evidence type="ECO:0000313" key="1">
    <source>
        <dbReference type="EMBL" id="KNZ68729.1"/>
    </source>
</evidence>
<name>A0A0L6W0X1_9FIRM</name>
<proteinExistence type="predicted"/>
<comment type="caution">
    <text evidence="1">The sequence shown here is derived from an EMBL/GenBank/DDBJ whole genome shotgun (WGS) entry which is preliminary data.</text>
</comment>
<accession>A0A0L6W0X1</accession>
<protein>
    <submittedName>
        <fullName evidence="1">Uncharacterized protein</fullName>
    </submittedName>
</protein>
<evidence type="ECO:0000313" key="2">
    <source>
        <dbReference type="Proteomes" id="UP000037175"/>
    </source>
</evidence>